<evidence type="ECO:0000256" key="1">
    <source>
        <dbReference type="SAM" id="MobiDB-lite"/>
    </source>
</evidence>
<dbReference type="GO" id="GO:0004435">
    <property type="term" value="F:phosphatidylinositol-4,5-bisphosphate phospholipase C activity"/>
    <property type="evidence" value="ECO:0007669"/>
    <property type="project" value="InterPro"/>
</dbReference>
<dbReference type="AlphaFoldDB" id="A0A182IQE2"/>
<organism evidence="2">
    <name type="scientific">Anopheles atroparvus</name>
    <name type="common">European mosquito</name>
    <dbReference type="NCBI Taxonomy" id="41427"/>
    <lineage>
        <taxon>Eukaryota</taxon>
        <taxon>Metazoa</taxon>
        <taxon>Ecdysozoa</taxon>
        <taxon>Arthropoda</taxon>
        <taxon>Hexapoda</taxon>
        <taxon>Insecta</taxon>
        <taxon>Pterygota</taxon>
        <taxon>Neoptera</taxon>
        <taxon>Endopterygota</taxon>
        <taxon>Diptera</taxon>
        <taxon>Nematocera</taxon>
        <taxon>Culicoidea</taxon>
        <taxon>Culicidae</taxon>
        <taxon>Anophelinae</taxon>
        <taxon>Anopheles</taxon>
    </lineage>
</organism>
<dbReference type="GO" id="GO:0006629">
    <property type="term" value="P:lipid metabolic process"/>
    <property type="evidence" value="ECO:0007669"/>
    <property type="project" value="InterPro"/>
</dbReference>
<protein>
    <submittedName>
        <fullName evidence="2">Uncharacterized protein</fullName>
    </submittedName>
</protein>
<proteinExistence type="predicted"/>
<dbReference type="VEuPathDB" id="VectorBase:AATE003492"/>
<evidence type="ECO:0000313" key="2">
    <source>
        <dbReference type="EnsemblMetazoa" id="AATE003492-PA.1"/>
    </source>
</evidence>
<feature type="region of interest" description="Disordered" evidence="1">
    <location>
        <begin position="55"/>
        <end position="83"/>
    </location>
</feature>
<dbReference type="GO" id="GO:0035556">
    <property type="term" value="P:intracellular signal transduction"/>
    <property type="evidence" value="ECO:0007669"/>
    <property type="project" value="InterPro"/>
</dbReference>
<dbReference type="InterPro" id="IPR001711">
    <property type="entry name" value="PLipase_C_Pinositol-sp_Y"/>
</dbReference>
<reference evidence="2" key="1">
    <citation type="submission" date="2022-08" db="UniProtKB">
        <authorList>
            <consortium name="EnsemblMetazoa"/>
        </authorList>
    </citation>
    <scope>IDENTIFICATION</scope>
    <source>
        <strain evidence="2">EBRO</strain>
    </source>
</reference>
<name>A0A182IQE2_ANOAO</name>
<accession>A0A182IQE2</accession>
<sequence length="278" mass="31574">MSSYIARSVAEFLKMVSSNLYYRNDTTNYAPQLWWQHRVQFVLVRNVGWYAERHDHPGREEQSGGARPPVDHQQHRQRHQEQLQVGRQVPGVHQAELARPHEVVHKEQIGPPVLPADGVLGREKPKTVHVHVEACVQADGEEQKVAVDRQQAQQPVQQLVGDVPGVDRAAASVAQEVDAQQVATDREEDLHQERVARQVGLQAVVAHQVLQVAVVLRWGHAGYQEAVQHNHQIRSRILTVKLTEIFGWYSEALWEAVKLRSSSSQSGMQMPSSRKFRR</sequence>
<dbReference type="EnsemblMetazoa" id="AATE003492-RA">
    <property type="protein sequence ID" value="AATE003492-PA.1"/>
    <property type="gene ID" value="AATE003492"/>
</dbReference>
<dbReference type="PROSITE" id="PS50008">
    <property type="entry name" value="PIPLC_Y_DOMAIN"/>
    <property type="match status" value="1"/>
</dbReference>